<keyword evidence="1" id="KW-1133">Transmembrane helix</keyword>
<keyword evidence="4" id="KW-1185">Reference proteome</keyword>
<feature type="transmembrane region" description="Helical" evidence="1">
    <location>
        <begin position="188"/>
        <end position="213"/>
    </location>
</feature>
<organism evidence="3 4">
    <name type="scientific">Mycena pura</name>
    <dbReference type="NCBI Taxonomy" id="153505"/>
    <lineage>
        <taxon>Eukaryota</taxon>
        <taxon>Fungi</taxon>
        <taxon>Dikarya</taxon>
        <taxon>Basidiomycota</taxon>
        <taxon>Agaricomycotina</taxon>
        <taxon>Agaricomycetes</taxon>
        <taxon>Agaricomycetidae</taxon>
        <taxon>Agaricales</taxon>
        <taxon>Marasmiineae</taxon>
        <taxon>Mycenaceae</taxon>
        <taxon>Mycena</taxon>
    </lineage>
</organism>
<protein>
    <recommendedName>
        <fullName evidence="2">DUF6535 domain-containing protein</fullName>
    </recommendedName>
</protein>
<dbReference type="EMBL" id="JARJCW010000050">
    <property type="protein sequence ID" value="KAJ7203554.1"/>
    <property type="molecule type" value="Genomic_DNA"/>
</dbReference>
<keyword evidence="1" id="KW-0812">Transmembrane</keyword>
<dbReference type="AlphaFoldDB" id="A0AAD6V624"/>
<evidence type="ECO:0000313" key="4">
    <source>
        <dbReference type="Proteomes" id="UP001219525"/>
    </source>
</evidence>
<name>A0AAD6V624_9AGAR</name>
<evidence type="ECO:0000256" key="1">
    <source>
        <dbReference type="SAM" id="Phobius"/>
    </source>
</evidence>
<reference evidence="3" key="1">
    <citation type="submission" date="2023-03" db="EMBL/GenBank/DDBJ databases">
        <title>Massive genome expansion in bonnet fungi (Mycena s.s.) driven by repeated elements and novel gene families across ecological guilds.</title>
        <authorList>
            <consortium name="Lawrence Berkeley National Laboratory"/>
            <person name="Harder C.B."/>
            <person name="Miyauchi S."/>
            <person name="Viragh M."/>
            <person name="Kuo A."/>
            <person name="Thoen E."/>
            <person name="Andreopoulos B."/>
            <person name="Lu D."/>
            <person name="Skrede I."/>
            <person name="Drula E."/>
            <person name="Henrissat B."/>
            <person name="Morin E."/>
            <person name="Kohler A."/>
            <person name="Barry K."/>
            <person name="LaButti K."/>
            <person name="Morin E."/>
            <person name="Salamov A."/>
            <person name="Lipzen A."/>
            <person name="Mereny Z."/>
            <person name="Hegedus B."/>
            <person name="Baldrian P."/>
            <person name="Stursova M."/>
            <person name="Weitz H."/>
            <person name="Taylor A."/>
            <person name="Grigoriev I.V."/>
            <person name="Nagy L.G."/>
            <person name="Martin F."/>
            <person name="Kauserud H."/>
        </authorList>
    </citation>
    <scope>NUCLEOTIDE SEQUENCE</scope>
    <source>
        <strain evidence="3">9144</strain>
    </source>
</reference>
<proteinExistence type="predicted"/>
<feature type="non-terminal residue" evidence="3">
    <location>
        <position position="286"/>
    </location>
</feature>
<sequence length="286" mass="31792">VWKLYMVQAKLFDDNLGDVFNSDLDSLLIFGMDVKPLLQAALFSAILAAFLIEIRKGLQEDLQTNTNMLLTILIKNLHNSTSPQIPTSTGFEPSSSTVWVNGLWFPSLMFSLMSALGASLAKGWVTQFASPVSGSSWSDAKLHCSRYLGLKRWHLRLIIQCLPILIHIAFFLFSIGLVILLFQDNSAIFITVCILTVLVGSFYIGSTLHAVYFSDSPFRTPLSDIFQRLFKGASSHSVVTVFSDCTDLQKAQALCWLLTESQDIPTIHAAICRKIRILSIATCKHL</sequence>
<feature type="transmembrane region" description="Helical" evidence="1">
    <location>
        <begin position="37"/>
        <end position="54"/>
    </location>
</feature>
<evidence type="ECO:0000259" key="2">
    <source>
        <dbReference type="Pfam" id="PF20153"/>
    </source>
</evidence>
<dbReference type="InterPro" id="IPR045338">
    <property type="entry name" value="DUF6535"/>
</dbReference>
<dbReference type="Proteomes" id="UP001219525">
    <property type="component" value="Unassembled WGS sequence"/>
</dbReference>
<evidence type="ECO:0000313" key="3">
    <source>
        <dbReference type="EMBL" id="KAJ7203554.1"/>
    </source>
</evidence>
<accession>A0AAD6V624</accession>
<feature type="domain" description="DUF6535" evidence="2">
    <location>
        <begin position="2"/>
        <end position="183"/>
    </location>
</feature>
<gene>
    <name evidence="3" type="ORF">GGX14DRAFT_369305</name>
</gene>
<dbReference type="Pfam" id="PF20153">
    <property type="entry name" value="DUF6535"/>
    <property type="match status" value="1"/>
</dbReference>
<comment type="caution">
    <text evidence="3">The sequence shown here is derived from an EMBL/GenBank/DDBJ whole genome shotgun (WGS) entry which is preliminary data.</text>
</comment>
<feature type="transmembrane region" description="Helical" evidence="1">
    <location>
        <begin position="157"/>
        <end position="182"/>
    </location>
</feature>
<keyword evidence="1" id="KW-0472">Membrane</keyword>